<evidence type="ECO:0000313" key="1">
    <source>
        <dbReference type="EMBL" id="ACM23911.1"/>
    </source>
</evidence>
<dbReference type="STRING" id="309803.CTN_1735"/>
<name>B9KAC8_THENN</name>
<gene>
    <name evidence="1" type="ordered locus">CTN_1735</name>
</gene>
<dbReference type="KEGG" id="tna:CTN_1735"/>
<dbReference type="AlphaFoldDB" id="B9KAC8"/>
<accession>B9KAC8</accession>
<evidence type="ECO:0000313" key="2">
    <source>
        <dbReference type="Proteomes" id="UP000000445"/>
    </source>
</evidence>
<dbReference type="Proteomes" id="UP000000445">
    <property type="component" value="Chromosome"/>
</dbReference>
<dbReference type="HOGENOM" id="CLU_1668580_0_0_0"/>
<reference evidence="1 2" key="1">
    <citation type="journal article" date="2009" name="Biosci. Biotechnol. Biochem.">
        <title>WeGAS: a web-based microbial genome annotation system.</title>
        <authorList>
            <person name="Lee D."/>
            <person name="Seo H."/>
            <person name="Park C."/>
            <person name="Park K."/>
        </authorList>
    </citation>
    <scope>NUCLEOTIDE SEQUENCE [LARGE SCALE GENOMIC DNA]</scope>
    <source>
        <strain evidence="2">ATCC 49049 / DSM 4359 / NBRC 107923 / NS-E</strain>
    </source>
</reference>
<protein>
    <submittedName>
        <fullName evidence="1">Uncharacterized protein</fullName>
    </submittedName>
</protein>
<organism evidence="1 2">
    <name type="scientific">Thermotoga neapolitana (strain ATCC 49049 / DSM 4359 / NBRC 107923 / NS-E)</name>
    <dbReference type="NCBI Taxonomy" id="309803"/>
    <lineage>
        <taxon>Bacteria</taxon>
        <taxon>Thermotogati</taxon>
        <taxon>Thermotogota</taxon>
        <taxon>Thermotogae</taxon>
        <taxon>Thermotogales</taxon>
        <taxon>Thermotogaceae</taxon>
        <taxon>Thermotoga</taxon>
    </lineage>
</organism>
<proteinExistence type="predicted"/>
<dbReference type="EMBL" id="CP000916">
    <property type="protein sequence ID" value="ACM23911.1"/>
    <property type="molecule type" value="Genomic_DNA"/>
</dbReference>
<sequence>MYESGTDPNSPYSQRQIFYEKNGDFVAAAGVIVGTAGEIVDTERLTSIWQNYTPIYDVDVWYQYDEDEWQARVRPLSRLELVGNRVFLVKFVKDGEYFRVLSITEPSYDQANDVYHLGQVDRDSTHGFAVFVQEVLSSKTVTPESERKILGAEVVWPE</sequence>
<keyword evidence="2" id="KW-1185">Reference proteome</keyword>